<dbReference type="InterPro" id="IPR001229">
    <property type="entry name" value="Jacalin-like_lectin_dom"/>
</dbReference>
<comment type="caution">
    <text evidence="4">The sequence shown here is derived from an EMBL/GenBank/DDBJ whole genome shotgun (WGS) entry which is preliminary data.</text>
</comment>
<dbReference type="GO" id="GO:0030246">
    <property type="term" value="F:carbohydrate binding"/>
    <property type="evidence" value="ECO:0007669"/>
    <property type="project" value="UniProtKB-KW"/>
</dbReference>
<organism evidence="4 5">
    <name type="scientific">Ficus carica</name>
    <name type="common">Common fig</name>
    <dbReference type="NCBI Taxonomy" id="3494"/>
    <lineage>
        <taxon>Eukaryota</taxon>
        <taxon>Viridiplantae</taxon>
        <taxon>Streptophyta</taxon>
        <taxon>Embryophyta</taxon>
        <taxon>Tracheophyta</taxon>
        <taxon>Spermatophyta</taxon>
        <taxon>Magnoliopsida</taxon>
        <taxon>eudicotyledons</taxon>
        <taxon>Gunneridae</taxon>
        <taxon>Pentapetalae</taxon>
        <taxon>rosids</taxon>
        <taxon>fabids</taxon>
        <taxon>Rosales</taxon>
        <taxon>Moraceae</taxon>
        <taxon>Ficeae</taxon>
        <taxon>Ficus</taxon>
    </lineage>
</organism>
<dbReference type="EMBL" id="BTGU01000184">
    <property type="protein sequence ID" value="GMN64516.1"/>
    <property type="molecule type" value="Genomic_DNA"/>
</dbReference>
<dbReference type="Gramene" id="FCD_00038170-RA">
    <property type="protein sequence ID" value="FCD_00038170-RA:cds"/>
    <property type="gene ID" value="FCD_00038170"/>
</dbReference>
<dbReference type="PROSITE" id="PS51752">
    <property type="entry name" value="JACALIN_LECTIN"/>
    <property type="match status" value="1"/>
</dbReference>
<reference evidence="4" key="1">
    <citation type="submission" date="2023-07" db="EMBL/GenBank/DDBJ databases">
        <title>draft genome sequence of fig (Ficus carica).</title>
        <authorList>
            <person name="Takahashi T."/>
            <person name="Nishimura K."/>
        </authorList>
    </citation>
    <scope>NUCLEOTIDE SEQUENCE</scope>
</reference>
<keyword evidence="2" id="KW-0430">Lectin</keyword>
<evidence type="ECO:0000256" key="2">
    <source>
        <dbReference type="ARBA" id="ARBA00022734"/>
    </source>
</evidence>
<dbReference type="Pfam" id="PF01419">
    <property type="entry name" value="Jacalin"/>
    <property type="match status" value="1"/>
</dbReference>
<keyword evidence="5" id="KW-1185">Reference proteome</keyword>
<dbReference type="SUPFAM" id="SSF51101">
    <property type="entry name" value="Mannose-binding lectins"/>
    <property type="match status" value="1"/>
</dbReference>
<evidence type="ECO:0000313" key="4">
    <source>
        <dbReference type="EMBL" id="GMN64516.1"/>
    </source>
</evidence>
<comment type="similarity">
    <text evidence="1">Belongs to the jacalin lectin family.</text>
</comment>
<name>A0AA88E2B7_FICCA</name>
<evidence type="ECO:0000313" key="5">
    <source>
        <dbReference type="Proteomes" id="UP001187192"/>
    </source>
</evidence>
<gene>
    <name evidence="4" type="ORF">TIFTF001_033590</name>
</gene>
<protein>
    <recommendedName>
        <fullName evidence="3">Jacalin-type lectin domain-containing protein</fullName>
    </recommendedName>
</protein>
<accession>A0AA88E2B7</accession>
<proteinExistence type="inferred from homology"/>
<evidence type="ECO:0000256" key="1">
    <source>
        <dbReference type="ARBA" id="ARBA00006568"/>
    </source>
</evidence>
<dbReference type="Proteomes" id="UP001187192">
    <property type="component" value="Unassembled WGS sequence"/>
</dbReference>
<sequence>MEKVSGYTGISSLAPSTNVVRSLTFETDNQIYGPYGVEIGDQSISYAIGSGSRLVGFKGTSGILLNNIAVHIAGAYMYRKCDISK</sequence>
<dbReference type="InterPro" id="IPR036404">
    <property type="entry name" value="Jacalin-like_lectin_dom_sf"/>
</dbReference>
<feature type="domain" description="Jacalin-type lectin" evidence="3">
    <location>
        <begin position="1"/>
        <end position="74"/>
    </location>
</feature>
<dbReference type="Gene3D" id="2.100.10.30">
    <property type="entry name" value="Jacalin-like lectin domain"/>
    <property type="match status" value="1"/>
</dbReference>
<evidence type="ECO:0000259" key="3">
    <source>
        <dbReference type="PROSITE" id="PS51752"/>
    </source>
</evidence>
<dbReference type="AlphaFoldDB" id="A0AA88E2B7"/>